<reference evidence="3" key="1">
    <citation type="journal article" date="2019" name="Int. J. Syst. Evol. Microbiol.">
        <title>The Global Catalogue of Microorganisms (GCM) 10K type strain sequencing project: providing services to taxonomists for standard genome sequencing and annotation.</title>
        <authorList>
            <consortium name="The Broad Institute Genomics Platform"/>
            <consortium name="The Broad Institute Genome Sequencing Center for Infectious Disease"/>
            <person name="Wu L."/>
            <person name="Ma J."/>
        </authorList>
    </citation>
    <scope>NUCLEOTIDE SEQUENCE [LARGE SCALE GENOMIC DNA]</scope>
    <source>
        <strain evidence="3">CGMCC 4.7323</strain>
    </source>
</reference>
<dbReference type="Proteomes" id="UP000600080">
    <property type="component" value="Unassembled WGS sequence"/>
</dbReference>
<evidence type="ECO:0000313" key="2">
    <source>
        <dbReference type="EMBL" id="GGN43991.1"/>
    </source>
</evidence>
<feature type="region of interest" description="Disordered" evidence="1">
    <location>
        <begin position="71"/>
        <end position="102"/>
    </location>
</feature>
<sequence>MAACWLTWIRPLRVMPMAEGPASHILRCLNPAPRTVQSTRSGEVQGAHLLDSLRLAEIFADAVAQRHDVRFTQAESPPSGNCERDASPPDPTLWTFRIPAPS</sequence>
<gene>
    <name evidence="2" type="ORF">GCM10012285_26140</name>
</gene>
<protein>
    <submittedName>
        <fullName evidence="2">Uncharacterized protein</fullName>
    </submittedName>
</protein>
<dbReference type="EMBL" id="BMND01000008">
    <property type="protein sequence ID" value="GGN43991.1"/>
    <property type="molecule type" value="Genomic_DNA"/>
</dbReference>
<comment type="caution">
    <text evidence="2">The sequence shown here is derived from an EMBL/GenBank/DDBJ whole genome shotgun (WGS) entry which is preliminary data.</text>
</comment>
<keyword evidence="3" id="KW-1185">Reference proteome</keyword>
<evidence type="ECO:0000313" key="3">
    <source>
        <dbReference type="Proteomes" id="UP000600080"/>
    </source>
</evidence>
<name>A0ABQ2JD26_9ACTN</name>
<proteinExistence type="predicted"/>
<evidence type="ECO:0000256" key="1">
    <source>
        <dbReference type="SAM" id="MobiDB-lite"/>
    </source>
</evidence>
<accession>A0ABQ2JD26</accession>
<organism evidence="2 3">
    <name type="scientific">Streptomyces kronopolitis</name>
    <dbReference type="NCBI Taxonomy" id="1612435"/>
    <lineage>
        <taxon>Bacteria</taxon>
        <taxon>Bacillati</taxon>
        <taxon>Actinomycetota</taxon>
        <taxon>Actinomycetes</taxon>
        <taxon>Kitasatosporales</taxon>
        <taxon>Streptomycetaceae</taxon>
        <taxon>Streptomyces</taxon>
    </lineage>
</organism>